<dbReference type="CDD" id="cd19741">
    <property type="entry name" value="bHLH-O_ESMB_like"/>
    <property type="match status" value="1"/>
</dbReference>
<name>A0A0K2SZQ7_LEPSM</name>
<evidence type="ECO:0000256" key="6">
    <source>
        <dbReference type="SAM" id="MobiDB-lite"/>
    </source>
</evidence>
<keyword evidence="3" id="KW-0238">DNA-binding</keyword>
<keyword evidence="4" id="KW-0804">Transcription</keyword>
<dbReference type="SUPFAM" id="SSF158457">
    <property type="entry name" value="Orange domain-like"/>
    <property type="match status" value="1"/>
</dbReference>
<feature type="domain" description="Orange" evidence="8">
    <location>
        <begin position="109"/>
        <end position="142"/>
    </location>
</feature>
<dbReference type="OMA" id="RISNASW"/>
<dbReference type="Pfam" id="PF00010">
    <property type="entry name" value="HLH"/>
    <property type="match status" value="1"/>
</dbReference>
<dbReference type="EMBL" id="HACA01001669">
    <property type="protein sequence ID" value="CDW19030.1"/>
    <property type="molecule type" value="Transcribed_RNA"/>
</dbReference>
<dbReference type="InterPro" id="IPR050370">
    <property type="entry name" value="HES_HEY"/>
</dbReference>
<evidence type="ECO:0000259" key="8">
    <source>
        <dbReference type="PROSITE" id="PS51054"/>
    </source>
</evidence>
<evidence type="ECO:0000313" key="9">
    <source>
        <dbReference type="EMBL" id="CDW19030.1"/>
    </source>
</evidence>
<dbReference type="InterPro" id="IPR011598">
    <property type="entry name" value="bHLH_dom"/>
</dbReference>
<reference evidence="9" key="1">
    <citation type="submission" date="2014-05" db="EMBL/GenBank/DDBJ databases">
        <authorList>
            <person name="Chronopoulou M."/>
        </authorList>
    </citation>
    <scope>NUCLEOTIDE SEQUENCE</scope>
    <source>
        <tissue evidence="9">Whole organism</tissue>
    </source>
</reference>
<dbReference type="SUPFAM" id="SSF47459">
    <property type="entry name" value="HLH, helix-loop-helix DNA-binding domain"/>
    <property type="match status" value="1"/>
</dbReference>
<dbReference type="PROSITE" id="PS50888">
    <property type="entry name" value="BHLH"/>
    <property type="match status" value="1"/>
</dbReference>
<dbReference type="InterPro" id="IPR036638">
    <property type="entry name" value="HLH_DNA-bd_sf"/>
</dbReference>
<feature type="domain" description="BHLH" evidence="7">
    <location>
        <begin position="34"/>
        <end position="91"/>
    </location>
</feature>
<keyword evidence="2" id="KW-0805">Transcription regulation</keyword>
<dbReference type="Gene3D" id="4.10.280.10">
    <property type="entry name" value="Helix-loop-helix DNA-binding domain"/>
    <property type="match status" value="1"/>
</dbReference>
<dbReference type="AlphaFoldDB" id="A0A0K2SZQ7"/>
<dbReference type="PANTHER" id="PTHR10985">
    <property type="entry name" value="BASIC HELIX-LOOP-HELIX TRANSCRIPTION FACTOR, HES-RELATED"/>
    <property type="match status" value="1"/>
</dbReference>
<dbReference type="PROSITE" id="PS51054">
    <property type="entry name" value="ORANGE"/>
    <property type="match status" value="1"/>
</dbReference>
<evidence type="ECO:0000256" key="3">
    <source>
        <dbReference type="ARBA" id="ARBA00023125"/>
    </source>
</evidence>
<evidence type="ECO:0000259" key="7">
    <source>
        <dbReference type="PROSITE" id="PS50888"/>
    </source>
</evidence>
<feature type="compositionally biased region" description="Low complexity" evidence="6">
    <location>
        <begin position="1"/>
        <end position="19"/>
    </location>
</feature>
<dbReference type="Pfam" id="PF07527">
    <property type="entry name" value="Hairy_orange"/>
    <property type="match status" value="1"/>
</dbReference>
<dbReference type="GO" id="GO:0006355">
    <property type="term" value="P:regulation of DNA-templated transcription"/>
    <property type="evidence" value="ECO:0007669"/>
    <property type="project" value="InterPro"/>
</dbReference>
<comment type="subcellular location">
    <subcellularLocation>
        <location evidence="1">Nucleus</location>
    </subcellularLocation>
</comment>
<dbReference type="GO" id="GO:1990837">
    <property type="term" value="F:sequence-specific double-stranded DNA binding"/>
    <property type="evidence" value="ECO:0007669"/>
    <property type="project" value="UniProtKB-ARBA"/>
</dbReference>
<evidence type="ECO:0000256" key="4">
    <source>
        <dbReference type="ARBA" id="ARBA00023163"/>
    </source>
</evidence>
<proteinExistence type="predicted"/>
<evidence type="ECO:0000256" key="2">
    <source>
        <dbReference type="ARBA" id="ARBA00023015"/>
    </source>
</evidence>
<dbReference type="GO" id="GO:0005634">
    <property type="term" value="C:nucleus"/>
    <property type="evidence" value="ECO:0007669"/>
    <property type="project" value="UniProtKB-SubCell"/>
</dbReference>
<evidence type="ECO:0000256" key="1">
    <source>
        <dbReference type="ARBA" id="ARBA00004123"/>
    </source>
</evidence>
<dbReference type="InterPro" id="IPR003650">
    <property type="entry name" value="Orange_dom"/>
</dbReference>
<organism evidence="9">
    <name type="scientific">Lepeophtheirus salmonis</name>
    <name type="common">Salmon louse</name>
    <name type="synonym">Caligus salmonis</name>
    <dbReference type="NCBI Taxonomy" id="72036"/>
    <lineage>
        <taxon>Eukaryota</taxon>
        <taxon>Metazoa</taxon>
        <taxon>Ecdysozoa</taxon>
        <taxon>Arthropoda</taxon>
        <taxon>Crustacea</taxon>
        <taxon>Multicrustacea</taxon>
        <taxon>Hexanauplia</taxon>
        <taxon>Copepoda</taxon>
        <taxon>Siphonostomatoida</taxon>
        <taxon>Caligidae</taxon>
        <taxon>Lepeophtheirus</taxon>
    </lineage>
</organism>
<dbReference type="SMART" id="SM00353">
    <property type="entry name" value="HLH"/>
    <property type="match status" value="1"/>
</dbReference>
<accession>A0A0K2SZQ7</accession>
<dbReference type="OrthoDB" id="6085656at2759"/>
<dbReference type="FunFam" id="4.10.280.10:FF:000009">
    <property type="entry name" value="Transcription factor HES-1"/>
    <property type="match status" value="1"/>
</dbReference>
<feature type="region of interest" description="Disordered" evidence="6">
    <location>
        <begin position="1"/>
        <end position="33"/>
    </location>
</feature>
<dbReference type="Gene3D" id="6.10.250.980">
    <property type="match status" value="1"/>
</dbReference>
<keyword evidence="5" id="KW-0539">Nucleus</keyword>
<dbReference type="GO" id="GO:0046983">
    <property type="term" value="F:protein dimerization activity"/>
    <property type="evidence" value="ECO:0007669"/>
    <property type="project" value="InterPro"/>
</dbReference>
<protein>
    <submittedName>
        <fullName evidence="9">Enhancer of split mgamma proteinlike [Acyrthosiphon pisum]</fullName>
    </submittedName>
</protein>
<evidence type="ECO:0000256" key="5">
    <source>
        <dbReference type="ARBA" id="ARBA00023242"/>
    </source>
</evidence>
<sequence>MLDMSSTSSSFSDSGVGSSPEAQDPPPMSRTYQYRKIMKPLLERKRRARINKCLDDLKDIMVSYLQAEGESITKLEKADVLELTVRHLKKLKANNALGLTPEATYAGTFQAGYSQCASEVSKYLSESKALEPNASVRLLSYLDSQLLIFKKSKPTSHSRPNSAFSPVVPKEERISNASWRPW</sequence>